<evidence type="ECO:0000313" key="1">
    <source>
        <dbReference type="EMBL" id="OCH83705.1"/>
    </source>
</evidence>
<name>A0A8E2AJY9_9APHY</name>
<gene>
    <name evidence="1" type="ORF">OBBRIDRAFT_808810</name>
</gene>
<dbReference type="Proteomes" id="UP000250043">
    <property type="component" value="Unassembled WGS sequence"/>
</dbReference>
<evidence type="ECO:0000313" key="2">
    <source>
        <dbReference type="Proteomes" id="UP000250043"/>
    </source>
</evidence>
<proteinExistence type="predicted"/>
<organism evidence="1 2">
    <name type="scientific">Obba rivulosa</name>
    <dbReference type="NCBI Taxonomy" id="1052685"/>
    <lineage>
        <taxon>Eukaryota</taxon>
        <taxon>Fungi</taxon>
        <taxon>Dikarya</taxon>
        <taxon>Basidiomycota</taxon>
        <taxon>Agaricomycotina</taxon>
        <taxon>Agaricomycetes</taxon>
        <taxon>Polyporales</taxon>
        <taxon>Gelatoporiaceae</taxon>
        <taxon>Obba</taxon>
    </lineage>
</organism>
<dbReference type="OrthoDB" id="5291055at2759"/>
<keyword evidence="2" id="KW-1185">Reference proteome</keyword>
<accession>A0A8E2AJY9</accession>
<sequence>MSTGGDNDLRQKLLQERFELTDSDLHEVVECVLLRDGRWAVPDPDTWTISCGETSPSDCYLKLNLLSPEVPLYDLAWFKEYQLILDALSAKFEMEAIDNHSMHVAVQGAMGYDQFKMILKLFCVFEDIIDGLHIDGDTSPVDSVQHNRVLASMHIEDVLAKINSTQNFGKLCLLLIPNFLHLHDPSFTCKIYPKLHMADGFTLFFNNPPTSLRPNDIVLWMVLIGKFAQHAVNCSDDEIVHYRPSLDVFFDEIIQDEALAKRYDPRCSRIHLPSTVSKYLYEMSIL</sequence>
<dbReference type="EMBL" id="KV722856">
    <property type="protein sequence ID" value="OCH83705.1"/>
    <property type="molecule type" value="Genomic_DNA"/>
</dbReference>
<protein>
    <submittedName>
        <fullName evidence="1">Uncharacterized protein</fullName>
    </submittedName>
</protein>
<reference evidence="1 2" key="1">
    <citation type="submission" date="2016-07" db="EMBL/GenBank/DDBJ databases">
        <title>Draft genome of the white-rot fungus Obba rivulosa 3A-2.</title>
        <authorList>
            <consortium name="DOE Joint Genome Institute"/>
            <person name="Miettinen O."/>
            <person name="Riley R."/>
            <person name="Acob R."/>
            <person name="Barry K."/>
            <person name="Cullen D."/>
            <person name="De Vries R."/>
            <person name="Hainaut M."/>
            <person name="Hatakka A."/>
            <person name="Henrissat B."/>
            <person name="Hilden K."/>
            <person name="Kuo R."/>
            <person name="Labutti K."/>
            <person name="Lipzen A."/>
            <person name="Makela M.R."/>
            <person name="Sandor L."/>
            <person name="Spatafora J.W."/>
            <person name="Grigoriev I.V."/>
            <person name="Hibbett D.S."/>
        </authorList>
    </citation>
    <scope>NUCLEOTIDE SEQUENCE [LARGE SCALE GENOMIC DNA]</scope>
    <source>
        <strain evidence="1 2">3A-2</strain>
    </source>
</reference>
<dbReference type="AlphaFoldDB" id="A0A8E2AJY9"/>